<dbReference type="InterPro" id="IPR050217">
    <property type="entry name" value="Peroxiredoxin"/>
</dbReference>
<dbReference type="InterPro" id="IPR000866">
    <property type="entry name" value="AhpC/TSA"/>
</dbReference>
<dbReference type="PANTHER" id="PTHR10681">
    <property type="entry name" value="THIOREDOXIN PEROXIDASE"/>
    <property type="match status" value="1"/>
</dbReference>
<dbReference type="InterPro" id="IPR036249">
    <property type="entry name" value="Thioredoxin-like_sf"/>
</dbReference>
<dbReference type="GO" id="GO:0005829">
    <property type="term" value="C:cytosol"/>
    <property type="evidence" value="ECO:0007669"/>
    <property type="project" value="TreeGrafter"/>
</dbReference>
<keyword evidence="2 5" id="KW-0560">Oxidoreductase</keyword>
<dbReference type="AlphaFoldDB" id="A0A1U7M6L6"/>
<dbReference type="GO" id="GO:0045454">
    <property type="term" value="P:cell redox homeostasis"/>
    <property type="evidence" value="ECO:0007669"/>
    <property type="project" value="TreeGrafter"/>
</dbReference>
<evidence type="ECO:0000256" key="1">
    <source>
        <dbReference type="ARBA" id="ARBA00009796"/>
    </source>
</evidence>
<evidence type="ECO:0000313" key="5">
    <source>
        <dbReference type="EMBL" id="OLS02962.1"/>
    </source>
</evidence>
<dbReference type="Pfam" id="PF00578">
    <property type="entry name" value="AhpC-TSA"/>
    <property type="match status" value="1"/>
</dbReference>
<dbReference type="SUPFAM" id="SSF52833">
    <property type="entry name" value="Thioredoxin-like"/>
    <property type="match status" value="1"/>
</dbReference>
<accession>A0A1U7M6L6</accession>
<dbReference type="EC" id="1.11.1.15" evidence="5"/>
<dbReference type="EMBL" id="LTDM01000013">
    <property type="protein sequence ID" value="OLS02962.1"/>
    <property type="molecule type" value="Genomic_DNA"/>
</dbReference>
<sequence length="49" mass="5776">MERLVGKRAPDFKMNTCTGDGCSFEEVKLKDYDGKWLVMFFYPLNFTFV</sequence>
<dbReference type="GO" id="GO:0006979">
    <property type="term" value="P:response to oxidative stress"/>
    <property type="evidence" value="ECO:0007669"/>
    <property type="project" value="TreeGrafter"/>
</dbReference>
<dbReference type="Gene3D" id="3.40.30.10">
    <property type="entry name" value="Glutaredoxin"/>
    <property type="match status" value="1"/>
</dbReference>
<dbReference type="Proteomes" id="UP000186112">
    <property type="component" value="Unassembled WGS sequence"/>
</dbReference>
<dbReference type="GO" id="GO:0033554">
    <property type="term" value="P:cellular response to stress"/>
    <property type="evidence" value="ECO:0007669"/>
    <property type="project" value="TreeGrafter"/>
</dbReference>
<comment type="caution">
    <text evidence="5">The sequence shown here is derived from an EMBL/GenBank/DDBJ whole genome shotgun (WGS) entry which is preliminary data.</text>
</comment>
<comment type="function">
    <text evidence="3">Thiol-specific peroxidase that catalyzes the reduction of hydrogen peroxide and organic hydroperoxides to water and alcohols, respectively. Plays a role in cell protection against oxidative stress by detoxifying peroxides.</text>
</comment>
<evidence type="ECO:0000313" key="6">
    <source>
        <dbReference type="Proteomes" id="UP000186112"/>
    </source>
</evidence>
<gene>
    <name evidence="5" type="primary">prxU_3</name>
    <name evidence="5" type="ORF">TICRE_10190</name>
</gene>
<evidence type="ECO:0000256" key="3">
    <source>
        <dbReference type="ARBA" id="ARBA00037420"/>
    </source>
</evidence>
<dbReference type="GO" id="GO:0042744">
    <property type="term" value="P:hydrogen peroxide catabolic process"/>
    <property type="evidence" value="ECO:0007669"/>
    <property type="project" value="TreeGrafter"/>
</dbReference>
<keyword evidence="6" id="KW-1185">Reference proteome</keyword>
<proteinExistence type="inferred from homology"/>
<reference evidence="5 6" key="1">
    <citation type="submission" date="2016-02" db="EMBL/GenBank/DDBJ databases">
        <title>Genome sequence of Tissierella creatinophila DSM 6911.</title>
        <authorList>
            <person name="Poehlein A."/>
            <person name="Daniel R."/>
        </authorList>
    </citation>
    <scope>NUCLEOTIDE SEQUENCE [LARGE SCALE GENOMIC DNA]</scope>
    <source>
        <strain evidence="5 6">DSM 6911</strain>
    </source>
</reference>
<feature type="domain" description="Alkyl hydroperoxide reductase subunit C/ Thiol specific antioxidant" evidence="4">
    <location>
        <begin position="5"/>
        <end position="49"/>
    </location>
</feature>
<evidence type="ECO:0000259" key="4">
    <source>
        <dbReference type="Pfam" id="PF00578"/>
    </source>
</evidence>
<protein>
    <submittedName>
        <fullName evidence="5">Selenocysteine-containing peroxiredoxin PrxU</fullName>
        <ecNumber evidence="5">1.11.1.15</ecNumber>
    </submittedName>
</protein>
<organism evidence="5 6">
    <name type="scientific">Tissierella creatinophila DSM 6911</name>
    <dbReference type="NCBI Taxonomy" id="1123403"/>
    <lineage>
        <taxon>Bacteria</taxon>
        <taxon>Bacillati</taxon>
        <taxon>Bacillota</taxon>
        <taxon>Tissierellia</taxon>
        <taxon>Tissierellales</taxon>
        <taxon>Tissierellaceae</taxon>
        <taxon>Tissierella</taxon>
    </lineage>
</organism>
<evidence type="ECO:0000256" key="2">
    <source>
        <dbReference type="ARBA" id="ARBA00023002"/>
    </source>
</evidence>
<keyword evidence="5" id="KW-0575">Peroxidase</keyword>
<dbReference type="GO" id="GO:0008379">
    <property type="term" value="F:thioredoxin peroxidase activity"/>
    <property type="evidence" value="ECO:0007669"/>
    <property type="project" value="TreeGrafter"/>
</dbReference>
<comment type="similarity">
    <text evidence="1">Belongs to the peroxiredoxin family. AhpC/Prx1 subfamily.</text>
</comment>
<dbReference type="PANTHER" id="PTHR10681:SF128">
    <property type="entry name" value="THIOREDOXIN-DEPENDENT PEROXIDE REDUCTASE, MITOCHONDRIAL"/>
    <property type="match status" value="1"/>
</dbReference>
<name>A0A1U7M6L6_TISCR</name>